<protein>
    <submittedName>
        <fullName evidence="2">Uncharacterized protein</fullName>
    </submittedName>
</protein>
<name>Q8VKD3_MYCTO</name>
<dbReference type="EMBL" id="AE000516">
    <property type="protein sequence ID" value="AAK45094.1"/>
    <property type="molecule type" value="Genomic_DNA"/>
</dbReference>
<dbReference type="Proteomes" id="UP000001020">
    <property type="component" value="Chromosome"/>
</dbReference>
<dbReference type="HOGENOM" id="CLU_3009501_0_0_11"/>
<gene>
    <name evidence="2" type="ordered locus">MT0853</name>
</gene>
<keyword evidence="3" id="KW-1185">Reference proteome</keyword>
<feature type="compositionally biased region" description="Polar residues" evidence="1">
    <location>
        <begin position="38"/>
        <end position="47"/>
    </location>
</feature>
<dbReference type="AlphaFoldDB" id="Q8VKD3"/>
<evidence type="ECO:0000313" key="2">
    <source>
        <dbReference type="EMBL" id="AAK45094.1"/>
    </source>
</evidence>
<accession>Q8VKD3</accession>
<feature type="region of interest" description="Disordered" evidence="1">
    <location>
        <begin position="14"/>
        <end position="56"/>
    </location>
</feature>
<evidence type="ECO:0000256" key="1">
    <source>
        <dbReference type="SAM" id="MobiDB-lite"/>
    </source>
</evidence>
<reference evidence="2 3" key="1">
    <citation type="journal article" date="2002" name="J. Bacteriol.">
        <title>Whole-genome comparison of Mycobacterium tuberculosis clinical and laboratory strains.</title>
        <authorList>
            <person name="Fleischmann R.D."/>
            <person name="Alland D."/>
            <person name="Eisen J.A."/>
            <person name="Carpenter L."/>
            <person name="White O."/>
            <person name="Peterson J."/>
            <person name="DeBoy R."/>
            <person name="Dodson R."/>
            <person name="Gwinn M."/>
            <person name="Haft D."/>
            <person name="Hickey E."/>
            <person name="Kolonay J.F."/>
            <person name="Nelson W.C."/>
            <person name="Umayam L.A."/>
            <person name="Ermolaeva M."/>
            <person name="Salzberg S.L."/>
            <person name="Delcher A."/>
            <person name="Utterback T."/>
            <person name="Weidman J."/>
            <person name="Khouri H."/>
            <person name="Gill J."/>
            <person name="Mikula A."/>
            <person name="Bishai W."/>
            <person name="Jacobs Jr W.R.Jr."/>
            <person name="Venter J.C."/>
            <person name="Fraser C.M."/>
        </authorList>
    </citation>
    <scope>NUCLEOTIDE SEQUENCE [LARGE SCALE GENOMIC DNA]</scope>
    <source>
        <strain evidence="3">CDC 1551 / Oshkosh</strain>
    </source>
</reference>
<proteinExistence type="predicted"/>
<sequence>MGLAPVMLEMAEQSGLSRAIEEQMDPPFDPGGIRSDQPGRQSRSSPRWPTGAGRHR</sequence>
<dbReference type="KEGG" id="mtc:MT0853"/>
<organism evidence="2 3">
    <name type="scientific">Mycobacterium tuberculosis (strain CDC 1551 / Oshkosh)</name>
    <dbReference type="NCBI Taxonomy" id="83331"/>
    <lineage>
        <taxon>Bacteria</taxon>
        <taxon>Bacillati</taxon>
        <taxon>Actinomycetota</taxon>
        <taxon>Actinomycetes</taxon>
        <taxon>Mycobacteriales</taxon>
        <taxon>Mycobacteriaceae</taxon>
        <taxon>Mycobacterium</taxon>
        <taxon>Mycobacterium tuberculosis complex</taxon>
    </lineage>
</organism>
<evidence type="ECO:0000313" key="3">
    <source>
        <dbReference type="Proteomes" id="UP000001020"/>
    </source>
</evidence>